<organism evidence="12 13">
    <name type="scientific">Pseudomonas ogarae (strain DSM 112162 / CECT 30235 / F113)</name>
    <dbReference type="NCBI Taxonomy" id="1114970"/>
    <lineage>
        <taxon>Bacteria</taxon>
        <taxon>Pseudomonadati</taxon>
        <taxon>Pseudomonadota</taxon>
        <taxon>Gammaproteobacteria</taxon>
        <taxon>Pseudomonadales</taxon>
        <taxon>Pseudomonadaceae</taxon>
        <taxon>Pseudomonas</taxon>
    </lineage>
</organism>
<dbReference type="Pfam" id="PF02817">
    <property type="entry name" value="E3_binding"/>
    <property type="match status" value="1"/>
</dbReference>
<dbReference type="SUPFAM" id="SSF47005">
    <property type="entry name" value="Peripheral subunit-binding domain of 2-oxo acid dehydrogenase complex"/>
    <property type="match status" value="1"/>
</dbReference>
<evidence type="ECO:0000259" key="11">
    <source>
        <dbReference type="PROSITE" id="PS51826"/>
    </source>
</evidence>
<dbReference type="PANTHER" id="PTHR43178:SF2">
    <property type="entry name" value="DIHYDROLIPOYLLYSINE-RESIDUE ACETYLTRANSFERASE COMPONENT OF PYRUVATE DEHYDROGENASE COMPLEX"/>
    <property type="match status" value="1"/>
</dbReference>
<dbReference type="PROSITE" id="PS00189">
    <property type="entry name" value="LIPOYL"/>
    <property type="match status" value="2"/>
</dbReference>
<dbReference type="InterPro" id="IPR036625">
    <property type="entry name" value="E3-bd_dom_sf"/>
</dbReference>
<dbReference type="PROSITE" id="PS50968">
    <property type="entry name" value="BIOTINYL_LIPOYL"/>
    <property type="match status" value="2"/>
</dbReference>
<dbReference type="InterPro" id="IPR050743">
    <property type="entry name" value="2-oxoacid_DH_E2_comp"/>
</dbReference>
<comment type="catalytic activity">
    <reaction evidence="8 9">
        <text>N(6)-[(R)-dihydrolipoyl]-L-lysyl-[protein] + acetyl-CoA = N(6)-[(R)-S(8)-acetyldihydrolipoyl]-L-lysyl-[protein] + CoA</text>
        <dbReference type="Rhea" id="RHEA:17017"/>
        <dbReference type="Rhea" id="RHEA-COMP:10475"/>
        <dbReference type="Rhea" id="RHEA-COMP:10478"/>
        <dbReference type="ChEBI" id="CHEBI:57287"/>
        <dbReference type="ChEBI" id="CHEBI:57288"/>
        <dbReference type="ChEBI" id="CHEBI:83100"/>
        <dbReference type="ChEBI" id="CHEBI:83111"/>
        <dbReference type="EC" id="2.3.1.12"/>
    </reaction>
</comment>
<evidence type="ECO:0000256" key="5">
    <source>
        <dbReference type="ARBA" id="ARBA00022823"/>
    </source>
</evidence>
<comment type="similarity">
    <text evidence="1 9">Belongs to the 2-oxoacid dehydrogenase family.</text>
</comment>
<keyword evidence="4" id="KW-0677">Repeat</keyword>
<accession>A0ABM6QVG9</accession>
<proteinExistence type="inferred from homology"/>
<keyword evidence="6 9" id="KW-0012">Acyltransferase</keyword>
<name>A0ABM6QVG9_PSEO1</name>
<evidence type="ECO:0000256" key="6">
    <source>
        <dbReference type="ARBA" id="ARBA00023315"/>
    </source>
</evidence>
<protein>
    <recommendedName>
        <fullName evidence="9">Acetyltransferase component of pyruvate dehydrogenase complex</fullName>
        <ecNumber evidence="9">2.3.1.12</ecNumber>
    </recommendedName>
</protein>
<dbReference type="PANTHER" id="PTHR43178">
    <property type="entry name" value="DIHYDROLIPOAMIDE ACETYLTRANSFERASE COMPONENT OF PYRUVATE DEHYDROGENASE COMPLEX"/>
    <property type="match status" value="1"/>
</dbReference>
<dbReference type="SUPFAM" id="SSF52777">
    <property type="entry name" value="CoA-dependent acyltransferases"/>
    <property type="match status" value="1"/>
</dbReference>
<evidence type="ECO:0000313" key="13">
    <source>
        <dbReference type="Proteomes" id="UP000235315"/>
    </source>
</evidence>
<dbReference type="InterPro" id="IPR000089">
    <property type="entry name" value="Biotin_lipoyl"/>
</dbReference>
<evidence type="ECO:0000256" key="3">
    <source>
        <dbReference type="ARBA" id="ARBA00022679"/>
    </source>
</evidence>
<dbReference type="InterPro" id="IPR006256">
    <property type="entry name" value="AcTrfase_Pyrv_DH_cplx"/>
</dbReference>
<evidence type="ECO:0000256" key="7">
    <source>
        <dbReference type="ARBA" id="ARBA00025211"/>
    </source>
</evidence>
<evidence type="ECO:0000256" key="8">
    <source>
        <dbReference type="ARBA" id="ARBA00048370"/>
    </source>
</evidence>
<dbReference type="InterPro" id="IPR004167">
    <property type="entry name" value="PSBD"/>
</dbReference>
<feature type="domain" description="Lipoyl-binding" evidence="10">
    <location>
        <begin position="2"/>
        <end position="75"/>
    </location>
</feature>
<keyword evidence="3 9" id="KW-0808">Transferase</keyword>
<dbReference type="InterPro" id="IPR011053">
    <property type="entry name" value="Single_hybrid_motif"/>
</dbReference>
<feature type="domain" description="Lipoyl-binding" evidence="10">
    <location>
        <begin position="119"/>
        <end position="193"/>
    </location>
</feature>
<dbReference type="EC" id="2.3.1.12" evidence="9"/>
<dbReference type="PROSITE" id="PS51826">
    <property type="entry name" value="PSBD"/>
    <property type="match status" value="1"/>
</dbReference>
<keyword evidence="13" id="KW-1185">Reference proteome</keyword>
<evidence type="ECO:0000313" key="12">
    <source>
        <dbReference type="EMBL" id="AUO44420.1"/>
    </source>
</evidence>
<dbReference type="RefSeq" id="WP_014336241.1">
    <property type="nucleotide sequence ID" value="NC_016830.1"/>
</dbReference>
<dbReference type="EMBL" id="CP025738">
    <property type="protein sequence ID" value="AUO44420.1"/>
    <property type="molecule type" value="Genomic_DNA"/>
</dbReference>
<evidence type="ECO:0000256" key="9">
    <source>
        <dbReference type="RuleBase" id="RU361137"/>
    </source>
</evidence>
<dbReference type="Proteomes" id="UP000235315">
    <property type="component" value="Chromosome"/>
</dbReference>
<dbReference type="InterPro" id="IPR001078">
    <property type="entry name" value="2-oxoacid_DH_actylTfrase"/>
</dbReference>
<gene>
    <name evidence="12" type="primary">aceF</name>
    <name evidence="12" type="ORF">C1C98_02680</name>
</gene>
<dbReference type="SUPFAM" id="SSF51230">
    <property type="entry name" value="Single hybrid motif"/>
    <property type="match status" value="2"/>
</dbReference>
<dbReference type="Gene3D" id="3.30.559.10">
    <property type="entry name" value="Chloramphenicol acetyltransferase-like domain"/>
    <property type="match status" value="1"/>
</dbReference>
<sequence>MSELIRVPDIGSGEGEVIELFVKVGDRIEADQSILTLESDKASMEVPAPKAGVIKSLKVKLGDRLKEGDELLELEVEGAAAAPEAAAPATAPAAAEKPAAAPAAAAAPAPAAAPAAATVQDIHVPDIGSSGKAKIIEVLVKVGDTVEADQSLITLESDKASMEIPSPAAGVVESIAVKLEDEVGTGDFILKLKVAGAAAPAAPAQAAAPAAKTEAAPAPAPAPAAAPAAKAEAAPAPVAAPAPSGAKVHAGPAVRQLAREFGVELSAVGPSGPHGRVLKEDVQAYVKAMMQKAKNAPAEGATGGAGIPPIPAVDFSRFGETEEVAMTRLMQIGASSLHRSWLNIPHVTQFDQADITELEAFRVAQKAVAEKAGVKLTVLPLLLKACAHLLKELPDFNASLAPSGKAVIRKKYVHIGFAVDTPEGLLVPVIRNVDQKSLLQLAAEAAALAEKARNKKLTADDMQGACFTISSLGHIGGTGFTPIVNAPEVAILGVSKATIQPVWDGKAFQPKLMLPLSLSYDHRVINGAAAARFTKRLSDLLGDIRTILL</sequence>
<dbReference type="CDD" id="cd06849">
    <property type="entry name" value="lipoyl_domain"/>
    <property type="match status" value="2"/>
</dbReference>
<dbReference type="InterPro" id="IPR023213">
    <property type="entry name" value="CAT-like_dom_sf"/>
</dbReference>
<comment type="function">
    <text evidence="7">The pyruvate dehydrogenase complex catalyzes the overall conversion of pyruvate to acetyl-CoA and CO(2). It contains multiple copies of three enzymatic components: pyruvate dehydrogenase (E1), dihydrolipoamide acetyltransferase (E2) and lipoamide dehydrogenase (E3).</text>
</comment>
<keyword evidence="5 9" id="KW-0450">Lipoyl</keyword>
<dbReference type="NCBIfam" id="TIGR01348">
    <property type="entry name" value="PDHac_trf_long"/>
    <property type="match status" value="1"/>
</dbReference>
<feature type="domain" description="Peripheral subunit-binding (PSBD)" evidence="11">
    <location>
        <begin position="249"/>
        <end position="286"/>
    </location>
</feature>
<evidence type="ECO:0000256" key="1">
    <source>
        <dbReference type="ARBA" id="ARBA00007317"/>
    </source>
</evidence>
<dbReference type="Pfam" id="PF00364">
    <property type="entry name" value="Biotin_lipoyl"/>
    <property type="match status" value="2"/>
</dbReference>
<dbReference type="Gene3D" id="4.10.320.10">
    <property type="entry name" value="E3-binding domain"/>
    <property type="match status" value="1"/>
</dbReference>
<comment type="cofactor">
    <cofactor evidence="9">
        <name>(R)-lipoate</name>
        <dbReference type="ChEBI" id="CHEBI:83088"/>
    </cofactor>
    <text evidence="9">Binds 2 lipoyl cofactors covalently.</text>
</comment>
<evidence type="ECO:0000256" key="4">
    <source>
        <dbReference type="ARBA" id="ARBA00022737"/>
    </source>
</evidence>
<dbReference type="Pfam" id="PF00198">
    <property type="entry name" value="2-oxoacid_dh"/>
    <property type="match status" value="1"/>
</dbReference>
<dbReference type="InterPro" id="IPR003016">
    <property type="entry name" value="2-oxoA_DH_lipoyl-BS"/>
</dbReference>
<evidence type="ECO:0000259" key="10">
    <source>
        <dbReference type="PROSITE" id="PS50968"/>
    </source>
</evidence>
<reference evidence="12 13" key="1">
    <citation type="submission" date="2018-01" db="EMBL/GenBank/DDBJ databases">
        <title>Tropical forage species Digitaria eriantha prevents oxidative stress under low temperature conditions by the incorporation of polyhydroxybutyrate-producing endophytic bacteria.</title>
        <authorList>
            <person name="Stritzler M."/>
            <person name="Ayub N."/>
        </authorList>
    </citation>
    <scope>NUCLEOTIDE SEQUENCE [LARGE SCALE GENOMIC DNA]</scope>
    <source>
        <strain evidence="12 13">FR1</strain>
    </source>
</reference>
<evidence type="ECO:0000256" key="2">
    <source>
        <dbReference type="ARBA" id="ARBA00011484"/>
    </source>
</evidence>
<dbReference type="Gene3D" id="2.40.50.100">
    <property type="match status" value="2"/>
</dbReference>
<comment type="subunit">
    <text evidence="2 9">Forms a 24-polypeptide structural core with octahedral symmetry.</text>
</comment>